<evidence type="ECO:0000256" key="1">
    <source>
        <dbReference type="SAM" id="MobiDB-lite"/>
    </source>
</evidence>
<feature type="region of interest" description="Disordered" evidence="1">
    <location>
        <begin position="1"/>
        <end position="20"/>
    </location>
</feature>
<accession>A0ABT5JIB1</accession>
<keyword evidence="3" id="KW-1185">Reference proteome</keyword>
<dbReference type="EMBL" id="JAQQLI010000074">
    <property type="protein sequence ID" value="MDC7789465.1"/>
    <property type="molecule type" value="Genomic_DNA"/>
</dbReference>
<dbReference type="RefSeq" id="WP_272780290.1">
    <property type="nucleotide sequence ID" value="NZ_JAQQLI010000074.1"/>
</dbReference>
<sequence>MLSSRKTRFQWSKQDRGSDVSLFRSMSQRWKPTVHHHDPDLTDAIKSPPPPTEPRPAETPGWTPWLWVD</sequence>
<name>A0ABT5JIB1_RHOTP</name>
<protein>
    <submittedName>
        <fullName evidence="2">Uncharacterized protein</fullName>
    </submittedName>
</protein>
<organism evidence="2 3">
    <name type="scientific">Rhodoplanes tepidamans</name>
    <name type="common">Rhodoplanes cryptolactis</name>
    <dbReference type="NCBI Taxonomy" id="200616"/>
    <lineage>
        <taxon>Bacteria</taxon>
        <taxon>Pseudomonadati</taxon>
        <taxon>Pseudomonadota</taxon>
        <taxon>Alphaproteobacteria</taxon>
        <taxon>Hyphomicrobiales</taxon>
        <taxon>Nitrobacteraceae</taxon>
        <taxon>Rhodoplanes</taxon>
    </lineage>
</organism>
<comment type="caution">
    <text evidence="2">The sequence shown here is derived from an EMBL/GenBank/DDBJ whole genome shotgun (WGS) entry which is preliminary data.</text>
</comment>
<proteinExistence type="predicted"/>
<evidence type="ECO:0000313" key="2">
    <source>
        <dbReference type="EMBL" id="MDC7789465.1"/>
    </source>
</evidence>
<gene>
    <name evidence="2" type="ORF">PQJ73_27615</name>
</gene>
<reference evidence="2" key="2">
    <citation type="submission" date="2023-02" db="EMBL/GenBank/DDBJ databases">
        <authorList>
            <person name="Rayyan A."/>
            <person name="Meyer T."/>
            <person name="Kyndt J.A."/>
        </authorList>
    </citation>
    <scope>NUCLEOTIDE SEQUENCE</scope>
    <source>
        <strain evidence="2">DSM 9987</strain>
    </source>
</reference>
<dbReference type="Proteomes" id="UP001165652">
    <property type="component" value="Unassembled WGS sequence"/>
</dbReference>
<feature type="region of interest" description="Disordered" evidence="1">
    <location>
        <begin position="29"/>
        <end position="69"/>
    </location>
</feature>
<reference evidence="2" key="1">
    <citation type="journal article" date="2023" name="Microbiol Resour">
        <title>Genome Sequences of Rhodoplanes serenus and Two Thermotolerant Strains, Rhodoplanes tepidamans and 'Rhodoplanes cryptolactis,' Further Refine the Genus.</title>
        <authorList>
            <person name="Rayyan A.A."/>
            <person name="Kyndt J.A."/>
        </authorList>
    </citation>
    <scope>NUCLEOTIDE SEQUENCE</scope>
    <source>
        <strain evidence="2">DSM 9987</strain>
    </source>
</reference>
<evidence type="ECO:0000313" key="3">
    <source>
        <dbReference type="Proteomes" id="UP001165652"/>
    </source>
</evidence>